<proteinExistence type="predicted"/>
<evidence type="ECO:0000313" key="1">
    <source>
        <dbReference type="EMBL" id="MBA4644221.1"/>
    </source>
</evidence>
<dbReference type="EMBL" id="GISG01137421">
    <property type="protein sequence ID" value="MBA4644221.1"/>
    <property type="molecule type" value="Transcribed_RNA"/>
</dbReference>
<organism evidence="1">
    <name type="scientific">Opuntia streptacantha</name>
    <name type="common">Prickly pear cactus</name>
    <name type="synonym">Opuntia cardona</name>
    <dbReference type="NCBI Taxonomy" id="393608"/>
    <lineage>
        <taxon>Eukaryota</taxon>
        <taxon>Viridiplantae</taxon>
        <taxon>Streptophyta</taxon>
        <taxon>Embryophyta</taxon>
        <taxon>Tracheophyta</taxon>
        <taxon>Spermatophyta</taxon>
        <taxon>Magnoliopsida</taxon>
        <taxon>eudicotyledons</taxon>
        <taxon>Gunneridae</taxon>
        <taxon>Pentapetalae</taxon>
        <taxon>Caryophyllales</taxon>
        <taxon>Cactineae</taxon>
        <taxon>Cactaceae</taxon>
        <taxon>Opuntioideae</taxon>
        <taxon>Opuntia</taxon>
    </lineage>
</organism>
<name>A0A7C9DIX8_OPUST</name>
<sequence length="104" mass="11531">MGQPYRGTKRRTAMLMVLSLNRTLGYDFAWRTSGTRCIFVPNPQHFPVQWASRTHAGTPLLPMPLMKHGAHIPLGGSLGAFLFLLPVPHSAAALLSRFSCTSRR</sequence>
<reference evidence="1" key="1">
    <citation type="journal article" date="2013" name="J. Plant Res.">
        <title>Effect of fungi and light on seed germination of three Opuntia species from semiarid lands of central Mexico.</title>
        <authorList>
            <person name="Delgado-Sanchez P."/>
            <person name="Jimenez-Bremont J.F."/>
            <person name="Guerrero-Gonzalez Mde L."/>
            <person name="Flores J."/>
        </authorList>
    </citation>
    <scope>NUCLEOTIDE SEQUENCE</scope>
    <source>
        <tissue evidence="1">Cladode</tissue>
    </source>
</reference>
<dbReference type="AlphaFoldDB" id="A0A7C9DIX8"/>
<accession>A0A7C9DIX8</accession>
<protein>
    <submittedName>
        <fullName evidence="1">Uncharacterized protein</fullName>
    </submittedName>
</protein>
<reference evidence="1" key="2">
    <citation type="submission" date="2020-07" db="EMBL/GenBank/DDBJ databases">
        <authorList>
            <person name="Vera ALvarez R."/>
            <person name="Arias-Moreno D.M."/>
            <person name="Jimenez-Jacinto V."/>
            <person name="Jimenez-Bremont J.F."/>
            <person name="Swaminathan K."/>
            <person name="Moose S.P."/>
            <person name="Guerrero-Gonzalez M.L."/>
            <person name="Marino-Ramirez L."/>
            <person name="Landsman D."/>
            <person name="Rodriguez-Kessler M."/>
            <person name="Delgado-Sanchez P."/>
        </authorList>
    </citation>
    <scope>NUCLEOTIDE SEQUENCE</scope>
    <source>
        <tissue evidence="1">Cladode</tissue>
    </source>
</reference>